<organism evidence="3 4">
    <name type="scientific">Candidatus Magnetobacterium casense</name>
    <dbReference type="NCBI Taxonomy" id="1455061"/>
    <lineage>
        <taxon>Bacteria</taxon>
        <taxon>Pseudomonadati</taxon>
        <taxon>Nitrospirota</taxon>
        <taxon>Thermodesulfovibrionia</taxon>
        <taxon>Thermodesulfovibrionales</taxon>
        <taxon>Candidatus Magnetobacteriaceae</taxon>
        <taxon>Candidatus Magnetobacterium</taxon>
    </lineage>
</organism>
<evidence type="ECO:0000259" key="2">
    <source>
        <dbReference type="Pfam" id="PF01814"/>
    </source>
</evidence>
<dbReference type="InterPro" id="IPR050669">
    <property type="entry name" value="Hemerythrin"/>
</dbReference>
<accession>A0ABS6S0D3</accession>
<sequence length="131" mass="15572">MPFIVWNDNIGLGIREIDDQHKVLVDIINKLFDAMSAKKAKDIMSGIFKELIDYTRYHFNAEEALMETYKYPDIAQHKHEHERLTVQVLDLQEQFAEGKVMVDAKLMNFLRDWLIDHIHLSDKKIWRFIKG</sequence>
<feature type="domain" description="Hemerythrin-like" evidence="2">
    <location>
        <begin position="13"/>
        <end position="125"/>
    </location>
</feature>
<dbReference type="Proteomes" id="UP001196980">
    <property type="component" value="Unassembled WGS sequence"/>
</dbReference>
<evidence type="ECO:0000313" key="3">
    <source>
        <dbReference type="EMBL" id="MBV6342040.1"/>
    </source>
</evidence>
<dbReference type="CDD" id="cd12107">
    <property type="entry name" value="Hemerythrin"/>
    <property type="match status" value="1"/>
</dbReference>
<dbReference type="Pfam" id="PF01814">
    <property type="entry name" value="Hemerythrin"/>
    <property type="match status" value="1"/>
</dbReference>
<keyword evidence="1" id="KW-0561">Oxygen transport</keyword>
<evidence type="ECO:0000256" key="1">
    <source>
        <dbReference type="ARBA" id="ARBA00022621"/>
    </source>
</evidence>
<dbReference type="PANTHER" id="PTHR37164:SF1">
    <property type="entry name" value="BACTERIOHEMERYTHRIN"/>
    <property type="match status" value="1"/>
</dbReference>
<dbReference type="PROSITE" id="PS00550">
    <property type="entry name" value="HEMERYTHRINS"/>
    <property type="match status" value="1"/>
</dbReference>
<protein>
    <submittedName>
        <fullName evidence="3">Hemerythrin family protein</fullName>
    </submittedName>
</protein>
<comment type="caution">
    <text evidence="3">The sequence shown here is derived from an EMBL/GenBank/DDBJ whole genome shotgun (WGS) entry which is preliminary data.</text>
</comment>
<dbReference type="InterPro" id="IPR016131">
    <property type="entry name" value="Haemerythrin_Fe_BS"/>
</dbReference>
<dbReference type="InterPro" id="IPR012827">
    <property type="entry name" value="Hemerythrin_metal-bd"/>
</dbReference>
<reference evidence="3 4" key="1">
    <citation type="journal article" date="2020" name="J Geophys Res Biogeosci">
        <title>Magnetotaxis as an Adaptation to Enable Bacterial Shuttling of Microbial Sulfur and Sulfur Cycling Across Aquatic Oxic#Anoxic Interfaces.</title>
        <authorList>
            <person name="Li J."/>
            <person name="Liu P."/>
            <person name="Wang J."/>
            <person name="Roberts A.P."/>
            <person name="Pan Y."/>
        </authorList>
    </citation>
    <scope>NUCLEOTIDE SEQUENCE [LARGE SCALE GENOMIC DNA]</scope>
    <source>
        <strain evidence="3 4">MYR-1_YQ</strain>
    </source>
</reference>
<keyword evidence="4" id="KW-1185">Reference proteome</keyword>
<dbReference type="NCBIfam" id="TIGR02481">
    <property type="entry name" value="hemeryth_dom"/>
    <property type="match status" value="1"/>
</dbReference>
<evidence type="ECO:0000313" key="4">
    <source>
        <dbReference type="Proteomes" id="UP001196980"/>
    </source>
</evidence>
<gene>
    <name evidence="3" type="ORF">HWQ67_10625</name>
</gene>
<dbReference type="EMBL" id="JABXWD010000186">
    <property type="protein sequence ID" value="MBV6342040.1"/>
    <property type="molecule type" value="Genomic_DNA"/>
</dbReference>
<keyword evidence="1" id="KW-0813">Transport</keyword>
<dbReference type="PANTHER" id="PTHR37164">
    <property type="entry name" value="BACTERIOHEMERYTHRIN"/>
    <property type="match status" value="1"/>
</dbReference>
<name>A0ABS6S0D3_9BACT</name>
<dbReference type="NCBIfam" id="NF033749">
    <property type="entry name" value="bact_hemeryth"/>
    <property type="match status" value="1"/>
</dbReference>
<proteinExistence type="predicted"/>
<dbReference type="RefSeq" id="WP_218252667.1">
    <property type="nucleotide sequence ID" value="NZ_JABXWD010000186.1"/>
</dbReference>
<dbReference type="InterPro" id="IPR012312">
    <property type="entry name" value="Hemerythrin-like"/>
</dbReference>